<keyword evidence="4" id="KW-0274">FAD</keyword>
<name>A0A9P0GFJ3_9CUCU</name>
<dbReference type="EC" id="1.4.3.-" evidence="4"/>
<evidence type="ECO:0000313" key="7">
    <source>
        <dbReference type="EMBL" id="CAH1111678.1"/>
    </source>
</evidence>
<proteinExistence type="inferred from homology"/>
<evidence type="ECO:0000256" key="5">
    <source>
        <dbReference type="SAM" id="SignalP"/>
    </source>
</evidence>
<dbReference type="Proteomes" id="UP001153636">
    <property type="component" value="Chromosome 6"/>
</dbReference>
<comment type="cofactor">
    <cofactor evidence="1 4">
        <name>FAD</name>
        <dbReference type="ChEBI" id="CHEBI:57692"/>
    </cofactor>
</comment>
<dbReference type="EMBL" id="OV651818">
    <property type="protein sequence ID" value="CAH1111678.1"/>
    <property type="molecule type" value="Genomic_DNA"/>
</dbReference>
<dbReference type="Pfam" id="PF01593">
    <property type="entry name" value="Amino_oxidase"/>
    <property type="match status" value="1"/>
</dbReference>
<evidence type="ECO:0000256" key="4">
    <source>
        <dbReference type="RuleBase" id="RU362067"/>
    </source>
</evidence>
<reference evidence="7" key="1">
    <citation type="submission" date="2022-01" db="EMBL/GenBank/DDBJ databases">
        <authorList>
            <person name="King R."/>
        </authorList>
    </citation>
    <scope>NUCLEOTIDE SEQUENCE</scope>
</reference>
<feature type="binding site" evidence="3">
    <location>
        <position position="33"/>
    </location>
    <ligand>
        <name>FAD</name>
        <dbReference type="ChEBI" id="CHEBI:57692"/>
    </ligand>
</feature>
<dbReference type="PANTHER" id="PTHR10742">
    <property type="entry name" value="FLAVIN MONOAMINE OXIDASE"/>
    <property type="match status" value="1"/>
</dbReference>
<accession>A0A9P0GFJ3</accession>
<gene>
    <name evidence="7" type="ORF">PSYICH_LOCUS12640</name>
</gene>
<dbReference type="AlphaFoldDB" id="A0A9P0GFJ3"/>
<feature type="domain" description="Amine oxidase" evidence="6">
    <location>
        <begin position="33"/>
        <end position="486"/>
    </location>
</feature>
<evidence type="ECO:0000259" key="6">
    <source>
        <dbReference type="Pfam" id="PF01593"/>
    </source>
</evidence>
<dbReference type="InterPro" id="IPR001613">
    <property type="entry name" value="Flavin_amine_oxidase"/>
</dbReference>
<dbReference type="OrthoDB" id="5046242at2759"/>
<dbReference type="InterPro" id="IPR002937">
    <property type="entry name" value="Amino_oxidase"/>
</dbReference>
<organism evidence="7 8">
    <name type="scientific">Psylliodes chrysocephalus</name>
    <dbReference type="NCBI Taxonomy" id="3402493"/>
    <lineage>
        <taxon>Eukaryota</taxon>
        <taxon>Metazoa</taxon>
        <taxon>Ecdysozoa</taxon>
        <taxon>Arthropoda</taxon>
        <taxon>Hexapoda</taxon>
        <taxon>Insecta</taxon>
        <taxon>Pterygota</taxon>
        <taxon>Neoptera</taxon>
        <taxon>Endopterygota</taxon>
        <taxon>Coleoptera</taxon>
        <taxon>Polyphaga</taxon>
        <taxon>Cucujiformia</taxon>
        <taxon>Chrysomeloidea</taxon>
        <taxon>Chrysomelidae</taxon>
        <taxon>Galerucinae</taxon>
        <taxon>Alticini</taxon>
        <taxon>Psylliodes</taxon>
    </lineage>
</organism>
<feature type="signal peptide" evidence="5">
    <location>
        <begin position="1"/>
        <end position="19"/>
    </location>
</feature>
<dbReference type="SUPFAM" id="SSF51905">
    <property type="entry name" value="FAD/NAD(P)-binding domain"/>
    <property type="match status" value="1"/>
</dbReference>
<dbReference type="InterPro" id="IPR050281">
    <property type="entry name" value="Flavin_monoamine_oxidase"/>
</dbReference>
<keyword evidence="8" id="KW-1185">Reference proteome</keyword>
<protein>
    <recommendedName>
        <fullName evidence="4">Amine oxidase</fullName>
        <ecNumber evidence="4">1.4.3.-</ecNumber>
    </recommendedName>
</protein>
<evidence type="ECO:0000256" key="3">
    <source>
        <dbReference type="PIRSR" id="PIRSR601613-1"/>
    </source>
</evidence>
<sequence length="491" mass="55305">MKCLQGFILLITTVFLTNATTTPSVVIIGAGTSGLSAAKKLLENGIHNITILEAESRIGGRINSVFFGDNYIDLGATFCHGEKGNIVYNTVKDLNLLGEGKIPKKFYHSSGVKVDPKFGEELIEIILTIYPDVDESAKNMTYGDYIKKYYNKAINEKFGADKEKLKIAEDAINFIEIMMLSNEGSSTWFEINLGDDYIENEGNPMLNWKGKGYKTFLEVFFNNSGVQEKVILNKEVKKVSYDASKKWQGVTVSCSDNTQFVTDHVIVTTSLGVLKENMNSLFEPELPLVKRKAIKNMGFGVIMKVAMYYENPWWDDSSNGFNFIWSTEDRENSVSEFPEGPHYNNRSWITYISGFLKADENPNVLIGWFAGNLIPEIELISDETLSNGLTYLTNKFLGHAYNVTKPNKIIHSKWRANPHFRGSYSFQKPEAMKGDNPTNAEEDLSVPIKNVDGRPFVHFAGEATHPYYFSNVQGATESGLREAEIIKHYYE</sequence>
<feature type="chain" id="PRO_5040476357" description="Amine oxidase" evidence="5">
    <location>
        <begin position="20"/>
        <end position="491"/>
    </location>
</feature>
<dbReference type="SUPFAM" id="SSF54373">
    <property type="entry name" value="FAD-linked reductases, C-terminal domain"/>
    <property type="match status" value="1"/>
</dbReference>
<feature type="binding site" evidence="3">
    <location>
        <begin position="53"/>
        <end position="54"/>
    </location>
    <ligand>
        <name>FAD</name>
        <dbReference type="ChEBI" id="CHEBI:57692"/>
    </ligand>
</feature>
<comment type="similarity">
    <text evidence="4">Belongs to the flavin monoamine oxidase family.</text>
</comment>
<dbReference type="PRINTS" id="PR00757">
    <property type="entry name" value="AMINEOXDASEF"/>
</dbReference>
<keyword evidence="4" id="KW-0285">Flavoprotein</keyword>
<dbReference type="Gene3D" id="3.50.50.60">
    <property type="entry name" value="FAD/NAD(P)-binding domain"/>
    <property type="match status" value="1"/>
</dbReference>
<keyword evidence="2 4" id="KW-0560">Oxidoreductase</keyword>
<keyword evidence="5" id="KW-0732">Signal</keyword>
<evidence type="ECO:0000256" key="2">
    <source>
        <dbReference type="ARBA" id="ARBA00023002"/>
    </source>
</evidence>
<dbReference type="GO" id="GO:0008131">
    <property type="term" value="F:primary methylamine oxidase activity"/>
    <property type="evidence" value="ECO:0007669"/>
    <property type="project" value="UniProtKB-ARBA"/>
</dbReference>
<evidence type="ECO:0000313" key="8">
    <source>
        <dbReference type="Proteomes" id="UP001153636"/>
    </source>
</evidence>
<dbReference type="Gene3D" id="3.90.660.10">
    <property type="match status" value="1"/>
</dbReference>
<dbReference type="InterPro" id="IPR036188">
    <property type="entry name" value="FAD/NAD-bd_sf"/>
</dbReference>
<dbReference type="PANTHER" id="PTHR10742:SF398">
    <property type="entry name" value="AMINE OXIDASE DOMAIN-CONTAINING PROTEIN-RELATED"/>
    <property type="match status" value="1"/>
</dbReference>
<dbReference type="GO" id="GO:0046592">
    <property type="term" value="F:polyamine oxidase activity"/>
    <property type="evidence" value="ECO:0007669"/>
    <property type="project" value="TreeGrafter"/>
</dbReference>
<evidence type="ECO:0000256" key="1">
    <source>
        <dbReference type="ARBA" id="ARBA00001974"/>
    </source>
</evidence>
<feature type="binding site" evidence="3">
    <location>
        <position position="236"/>
    </location>
    <ligand>
        <name>FAD</name>
        <dbReference type="ChEBI" id="CHEBI:57692"/>
    </ligand>
</feature>